<comment type="pathway">
    <text evidence="1 6">Cofactor biosynthesis; (R)-pantothenate biosynthesis; (R)-pantoate from 3-methyl-2-oxobutanoate: step 1/2.</text>
</comment>
<name>A0A8E2AVG3_9APHY</name>
<evidence type="ECO:0000256" key="4">
    <source>
        <dbReference type="ARBA" id="ARBA00022679"/>
    </source>
</evidence>
<dbReference type="EC" id="2.1.2.11" evidence="3 6"/>
<dbReference type="Proteomes" id="UP000250043">
    <property type="component" value="Unassembled WGS sequence"/>
</dbReference>
<dbReference type="InterPro" id="IPR040442">
    <property type="entry name" value="Pyrv_kinase-like_dom_sf"/>
</dbReference>
<proteinExistence type="inferred from homology"/>
<dbReference type="GO" id="GO:0015940">
    <property type="term" value="P:pantothenate biosynthetic process"/>
    <property type="evidence" value="ECO:0007669"/>
    <property type="project" value="UniProtKB-UniPathway"/>
</dbReference>
<keyword evidence="9" id="KW-1185">Reference proteome</keyword>
<dbReference type="PANTHER" id="PTHR20881">
    <property type="entry name" value="3-METHYL-2-OXOBUTANOATE HYDROXYMETHYLTRANSFERASE"/>
    <property type="match status" value="1"/>
</dbReference>
<reference evidence="8 9" key="1">
    <citation type="submission" date="2016-07" db="EMBL/GenBank/DDBJ databases">
        <title>Draft genome of the white-rot fungus Obba rivulosa 3A-2.</title>
        <authorList>
            <consortium name="DOE Joint Genome Institute"/>
            <person name="Miettinen O."/>
            <person name="Riley R."/>
            <person name="Acob R."/>
            <person name="Barry K."/>
            <person name="Cullen D."/>
            <person name="De Vries R."/>
            <person name="Hainaut M."/>
            <person name="Hatakka A."/>
            <person name="Henrissat B."/>
            <person name="Hilden K."/>
            <person name="Kuo R."/>
            <person name="Labutti K."/>
            <person name="Lipzen A."/>
            <person name="Makela M.R."/>
            <person name="Sandor L."/>
            <person name="Spatafora J.W."/>
            <person name="Grigoriev I.V."/>
            <person name="Hibbett D.S."/>
        </authorList>
    </citation>
    <scope>NUCLEOTIDE SEQUENCE [LARGE SCALE GENOMIC DNA]</scope>
    <source>
        <strain evidence="8 9">3A-2</strain>
    </source>
</reference>
<dbReference type="OrthoDB" id="425211at2759"/>
<dbReference type="NCBIfam" id="TIGR00222">
    <property type="entry name" value="panB"/>
    <property type="match status" value="1"/>
</dbReference>
<feature type="compositionally biased region" description="Basic and acidic residues" evidence="7">
    <location>
        <begin position="319"/>
        <end position="332"/>
    </location>
</feature>
<dbReference type="GO" id="GO:0003864">
    <property type="term" value="F:3-methyl-2-oxobutanoate hydroxymethyltransferase activity"/>
    <property type="evidence" value="ECO:0007669"/>
    <property type="project" value="UniProtKB-EC"/>
</dbReference>
<comment type="similarity">
    <text evidence="2 6">Belongs to the PanB family.</text>
</comment>
<dbReference type="CDD" id="cd06557">
    <property type="entry name" value="KPHMT-like"/>
    <property type="match status" value="1"/>
</dbReference>
<sequence length="342" mass="36717">MFSRLVPRPRTAQRILKLPSAARRWMSVRPEDASGAGAAPRKKVTIQHLHSLRSRGVPITMLTAYDFPTARACDAHGVDITLIGDSLAQVCLGYDSTTRLTLDEMLHHCRAVARGSKIPLLVADMPFGTYHASPEDAVRAAVRMVREGGVEGVKLEGGLELVETVRRLTAVGIPVMAHVGLMPQRHVALSGYKVQGRRAACALGVLRSALALEAAGAFAVVLEAVPRPLGAYVTRALRAPTIGIGAGPETSGQVLVWDDVMGIWCGDKAKFVRRFADVREEVGRGVRGYVQAVRERSFPEAAETYGMPESEWEAFLAQAEKEGGGRSEREDVGEGQCGAGAT</sequence>
<evidence type="ECO:0000256" key="3">
    <source>
        <dbReference type="ARBA" id="ARBA00012618"/>
    </source>
</evidence>
<keyword evidence="8" id="KW-0489">Methyltransferase</keyword>
<dbReference type="AlphaFoldDB" id="A0A8E2AVG3"/>
<evidence type="ECO:0000256" key="7">
    <source>
        <dbReference type="SAM" id="MobiDB-lite"/>
    </source>
</evidence>
<comment type="function">
    <text evidence="6">Catalyzes the reversible reaction in which hydroxymethyl group from 5,10-methylenetetrahydrofolate is transferred onto alpha-ketoisovalerate to form ketopantoate.</text>
</comment>
<organism evidence="8 9">
    <name type="scientific">Obba rivulosa</name>
    <dbReference type="NCBI Taxonomy" id="1052685"/>
    <lineage>
        <taxon>Eukaryota</taxon>
        <taxon>Fungi</taxon>
        <taxon>Dikarya</taxon>
        <taxon>Basidiomycota</taxon>
        <taxon>Agaricomycotina</taxon>
        <taxon>Agaricomycetes</taxon>
        <taxon>Polyporales</taxon>
        <taxon>Gelatoporiaceae</taxon>
        <taxon>Obba</taxon>
    </lineage>
</organism>
<evidence type="ECO:0000256" key="1">
    <source>
        <dbReference type="ARBA" id="ARBA00005033"/>
    </source>
</evidence>
<dbReference type="GO" id="GO:0005739">
    <property type="term" value="C:mitochondrion"/>
    <property type="evidence" value="ECO:0007669"/>
    <property type="project" value="TreeGrafter"/>
</dbReference>
<dbReference type="UniPathway" id="UPA00028">
    <property type="reaction ID" value="UER00003"/>
</dbReference>
<evidence type="ECO:0000256" key="6">
    <source>
        <dbReference type="RuleBase" id="RU362100"/>
    </source>
</evidence>
<evidence type="ECO:0000313" key="9">
    <source>
        <dbReference type="Proteomes" id="UP000250043"/>
    </source>
</evidence>
<keyword evidence="6" id="KW-0566">Pantothenate biosynthesis</keyword>
<protein>
    <recommendedName>
        <fullName evidence="3 6">3-methyl-2-oxobutanoate hydroxymethyltransferase</fullName>
        <ecNumber evidence="3 6">2.1.2.11</ecNumber>
    </recommendedName>
</protein>
<gene>
    <name evidence="8" type="ORF">OBBRIDRAFT_792687</name>
</gene>
<evidence type="ECO:0000256" key="2">
    <source>
        <dbReference type="ARBA" id="ARBA00008676"/>
    </source>
</evidence>
<feature type="region of interest" description="Disordered" evidence="7">
    <location>
        <begin position="319"/>
        <end position="342"/>
    </location>
</feature>
<dbReference type="Gene3D" id="3.20.20.60">
    <property type="entry name" value="Phosphoenolpyruvate-binding domains"/>
    <property type="match status" value="1"/>
</dbReference>
<dbReference type="EMBL" id="KV722392">
    <property type="protein sequence ID" value="OCH91073.1"/>
    <property type="molecule type" value="Genomic_DNA"/>
</dbReference>
<dbReference type="GO" id="GO:0032259">
    <property type="term" value="P:methylation"/>
    <property type="evidence" value="ECO:0007669"/>
    <property type="project" value="UniProtKB-KW"/>
</dbReference>
<dbReference type="NCBIfam" id="NF001452">
    <property type="entry name" value="PRK00311.1"/>
    <property type="match status" value="1"/>
</dbReference>
<dbReference type="PANTHER" id="PTHR20881:SF0">
    <property type="entry name" value="3-METHYL-2-OXOBUTANOATE HYDROXYMETHYLTRANSFERASE"/>
    <property type="match status" value="1"/>
</dbReference>
<keyword evidence="4 6" id="KW-0808">Transferase</keyword>
<dbReference type="GO" id="GO:0000287">
    <property type="term" value="F:magnesium ion binding"/>
    <property type="evidence" value="ECO:0007669"/>
    <property type="project" value="TreeGrafter"/>
</dbReference>
<dbReference type="InterPro" id="IPR003700">
    <property type="entry name" value="Pantoate_hydroxy_MeTrfase"/>
</dbReference>
<dbReference type="FunFam" id="3.20.20.60:FF:000003">
    <property type="entry name" value="3-methyl-2-oxobutanoate hydroxymethyltransferase"/>
    <property type="match status" value="1"/>
</dbReference>
<evidence type="ECO:0000256" key="5">
    <source>
        <dbReference type="ARBA" id="ARBA00049172"/>
    </source>
</evidence>
<dbReference type="HAMAP" id="MF_00156">
    <property type="entry name" value="PanB"/>
    <property type="match status" value="1"/>
</dbReference>
<evidence type="ECO:0000313" key="8">
    <source>
        <dbReference type="EMBL" id="OCH91073.1"/>
    </source>
</evidence>
<dbReference type="InterPro" id="IPR015813">
    <property type="entry name" value="Pyrv/PenolPyrv_kinase-like_dom"/>
</dbReference>
<comment type="catalytic activity">
    <reaction evidence="5 6">
        <text>(6R)-5,10-methylene-5,6,7,8-tetrahydrofolate + 3-methyl-2-oxobutanoate + H2O = 2-dehydropantoate + (6S)-5,6,7,8-tetrahydrofolate</text>
        <dbReference type="Rhea" id="RHEA:11824"/>
        <dbReference type="ChEBI" id="CHEBI:11561"/>
        <dbReference type="ChEBI" id="CHEBI:11851"/>
        <dbReference type="ChEBI" id="CHEBI:15377"/>
        <dbReference type="ChEBI" id="CHEBI:15636"/>
        <dbReference type="ChEBI" id="CHEBI:57453"/>
        <dbReference type="EC" id="2.1.2.11"/>
    </reaction>
</comment>
<dbReference type="Pfam" id="PF02548">
    <property type="entry name" value="Pantoate_transf"/>
    <property type="match status" value="1"/>
</dbReference>
<dbReference type="GO" id="GO:0008168">
    <property type="term" value="F:methyltransferase activity"/>
    <property type="evidence" value="ECO:0007669"/>
    <property type="project" value="UniProtKB-KW"/>
</dbReference>
<dbReference type="SUPFAM" id="SSF51621">
    <property type="entry name" value="Phosphoenolpyruvate/pyruvate domain"/>
    <property type="match status" value="1"/>
</dbReference>
<accession>A0A8E2AVG3</accession>